<comment type="function">
    <text evidence="4 5 6">Catalyzes the transfer of endogenously produced octanoic acid from octanoyl-acyl-carrier-protein onto the lipoyl domains of lipoate-dependent enzymes. Lipoyl-ACP can also act as a substrate although octanoyl-ACP is likely to be the physiological substrate.</text>
</comment>
<comment type="similarity">
    <text evidence="5 6">Belongs to the LipB family.</text>
</comment>
<evidence type="ECO:0000313" key="12">
    <source>
        <dbReference type="Proteomes" id="UP000001916"/>
    </source>
</evidence>
<dbReference type="GO" id="GO:0033819">
    <property type="term" value="F:lipoyl(octanoyl) transferase activity"/>
    <property type="evidence" value="ECO:0007669"/>
    <property type="project" value="UniProtKB-EC"/>
</dbReference>
<evidence type="ECO:0000256" key="4">
    <source>
        <dbReference type="ARBA" id="ARBA00024732"/>
    </source>
</evidence>
<comment type="catalytic activity">
    <reaction evidence="5 6">
        <text>octanoyl-[ACP] + L-lysyl-[protein] = N(6)-octanoyl-L-lysyl-[protein] + holo-[ACP] + H(+)</text>
        <dbReference type="Rhea" id="RHEA:17665"/>
        <dbReference type="Rhea" id="RHEA-COMP:9636"/>
        <dbReference type="Rhea" id="RHEA-COMP:9685"/>
        <dbReference type="Rhea" id="RHEA-COMP:9752"/>
        <dbReference type="Rhea" id="RHEA-COMP:9928"/>
        <dbReference type="ChEBI" id="CHEBI:15378"/>
        <dbReference type="ChEBI" id="CHEBI:29969"/>
        <dbReference type="ChEBI" id="CHEBI:64479"/>
        <dbReference type="ChEBI" id="CHEBI:78463"/>
        <dbReference type="ChEBI" id="CHEBI:78809"/>
        <dbReference type="EC" id="2.3.1.181"/>
    </reaction>
</comment>
<feature type="binding site" evidence="5 8">
    <location>
        <begin position="169"/>
        <end position="171"/>
    </location>
    <ligand>
        <name>substrate</name>
    </ligand>
</feature>
<dbReference type="PROSITE" id="PS01313">
    <property type="entry name" value="LIPB"/>
    <property type="match status" value="1"/>
</dbReference>
<dbReference type="InterPro" id="IPR045864">
    <property type="entry name" value="aa-tRNA-synth_II/BPL/LPL"/>
</dbReference>
<evidence type="ECO:0000256" key="8">
    <source>
        <dbReference type="PIRSR" id="PIRSR016262-2"/>
    </source>
</evidence>
<dbReference type="SUPFAM" id="SSF55681">
    <property type="entry name" value="Class II aaRS and biotin synthetases"/>
    <property type="match status" value="1"/>
</dbReference>
<comment type="miscellaneous">
    <text evidence="5">In the reaction, the free carboxyl group of octanoic acid is attached via an amide linkage to the epsilon-amino group of a specific lysine residue of lipoyl domains of lipoate-dependent enzymes.</text>
</comment>
<dbReference type="HOGENOM" id="CLU_035168_1_3_0"/>
<dbReference type="EC" id="2.3.1.181" evidence="5 6"/>
<keyword evidence="5" id="KW-0963">Cytoplasm</keyword>
<evidence type="ECO:0000313" key="11">
    <source>
        <dbReference type="EMBL" id="ADH62745.1"/>
    </source>
</evidence>
<dbReference type="Pfam" id="PF21948">
    <property type="entry name" value="LplA-B_cat"/>
    <property type="match status" value="1"/>
</dbReference>
<keyword evidence="2 5" id="KW-0808">Transferase</keyword>
<evidence type="ECO:0000256" key="7">
    <source>
        <dbReference type="PIRSR" id="PIRSR016262-1"/>
    </source>
</evidence>
<evidence type="ECO:0000256" key="1">
    <source>
        <dbReference type="ARBA" id="ARBA00004821"/>
    </source>
</evidence>
<keyword evidence="12" id="KW-1185">Reference proteome</keyword>
<dbReference type="InterPro" id="IPR020605">
    <property type="entry name" value="Octanoyltransferase_CS"/>
</dbReference>
<dbReference type="HAMAP" id="MF_00013">
    <property type="entry name" value="LipB"/>
    <property type="match status" value="1"/>
</dbReference>
<gene>
    <name evidence="5" type="primary">lipB</name>
    <name evidence="11" type="ordered locus">Mesil_0832</name>
</gene>
<dbReference type="InterPro" id="IPR000544">
    <property type="entry name" value="Octanoyltransferase"/>
</dbReference>
<dbReference type="OrthoDB" id="9787061at2"/>
<dbReference type="NCBIfam" id="TIGR00214">
    <property type="entry name" value="lipB"/>
    <property type="match status" value="1"/>
</dbReference>
<dbReference type="GO" id="GO:0009249">
    <property type="term" value="P:protein lipoylation"/>
    <property type="evidence" value="ECO:0007669"/>
    <property type="project" value="InterPro"/>
</dbReference>
<evidence type="ECO:0000259" key="10">
    <source>
        <dbReference type="PROSITE" id="PS51733"/>
    </source>
</evidence>
<dbReference type="PIRSF" id="PIRSF016262">
    <property type="entry name" value="LPLase"/>
    <property type="match status" value="1"/>
</dbReference>
<dbReference type="STRING" id="526227.Mesil_0832"/>
<dbReference type="PANTHER" id="PTHR10993">
    <property type="entry name" value="OCTANOYLTRANSFERASE"/>
    <property type="match status" value="1"/>
</dbReference>
<feature type="binding site" evidence="5 8">
    <location>
        <begin position="156"/>
        <end position="158"/>
    </location>
    <ligand>
        <name>substrate</name>
    </ligand>
</feature>
<dbReference type="PANTHER" id="PTHR10993:SF7">
    <property type="entry name" value="LIPOYLTRANSFERASE 2, MITOCHONDRIAL-RELATED"/>
    <property type="match status" value="1"/>
</dbReference>
<dbReference type="InterPro" id="IPR004143">
    <property type="entry name" value="BPL_LPL_catalytic"/>
</dbReference>
<organism evidence="11 12">
    <name type="scientific">Allomeiothermus silvanus (strain ATCC 700542 / DSM 9946 / NBRC 106475 / NCIMB 13440 / VI-R2)</name>
    <name type="common">Thermus silvanus</name>
    <dbReference type="NCBI Taxonomy" id="526227"/>
    <lineage>
        <taxon>Bacteria</taxon>
        <taxon>Thermotogati</taxon>
        <taxon>Deinococcota</taxon>
        <taxon>Deinococci</taxon>
        <taxon>Thermales</taxon>
        <taxon>Thermaceae</taxon>
        <taxon>Allomeiothermus</taxon>
    </lineage>
</organism>
<evidence type="ECO:0000256" key="3">
    <source>
        <dbReference type="ARBA" id="ARBA00023315"/>
    </source>
</evidence>
<dbReference type="NCBIfam" id="NF010925">
    <property type="entry name" value="PRK14345.1"/>
    <property type="match status" value="1"/>
</dbReference>
<reference evidence="11 12" key="1">
    <citation type="journal article" date="2010" name="Stand. Genomic Sci.">
        <title>Complete genome sequence of Meiothermus silvanus type strain (VI-R2).</title>
        <authorList>
            <person name="Sikorski J."/>
            <person name="Tindall B.J."/>
            <person name="Lowry S."/>
            <person name="Lucas S."/>
            <person name="Nolan M."/>
            <person name="Copeland A."/>
            <person name="Glavina Del Rio T."/>
            <person name="Tice H."/>
            <person name="Cheng J.F."/>
            <person name="Han C."/>
            <person name="Pitluck S."/>
            <person name="Liolios K."/>
            <person name="Ivanova N."/>
            <person name="Mavromatis K."/>
            <person name="Mikhailova N."/>
            <person name="Pati A."/>
            <person name="Goodwin L."/>
            <person name="Chen A."/>
            <person name="Palaniappan K."/>
            <person name="Land M."/>
            <person name="Hauser L."/>
            <person name="Chang Y.J."/>
            <person name="Jeffries C.D."/>
            <person name="Rohde M."/>
            <person name="Goker M."/>
            <person name="Woyke T."/>
            <person name="Bristow J."/>
            <person name="Eisen J.A."/>
            <person name="Markowitz V."/>
            <person name="Hugenholtz P."/>
            <person name="Kyrpides N.C."/>
            <person name="Klenk H.P."/>
            <person name="Lapidus A."/>
        </authorList>
    </citation>
    <scope>NUCLEOTIDE SEQUENCE [LARGE SCALE GENOMIC DNA]</scope>
    <source>
        <strain evidence="12">ATCC 700542 / DSM 9946 / VI-R2</strain>
    </source>
</reference>
<feature type="active site" description="Acyl-thioester intermediate" evidence="5 7">
    <location>
        <position position="187"/>
    </location>
</feature>
<sequence>MLKGVNLGCSFQVEDLGLLPYLEAWERQKTVHAEVVEGRRPPTLLLVEHPRVLTLGRGADGRNLLFPEEWYRTQGFELYWVERGGDVTYHGPGQLVGYPIFPVGRRVRDFLRQIERAVIQVAEAYGVSAYPSPGYAGVWVRTRDPFGLEHEEKLCAIGVAVKQDVAFHGFALNVNTNLEDFSVIVPCGLVGKGVTSLQKLLGREVPLEEVKARVVEAFKTEFSKNSSAYDVGRAT</sequence>
<name>D7BBU9_ALLS1</name>
<dbReference type="UniPathway" id="UPA00538">
    <property type="reaction ID" value="UER00592"/>
</dbReference>
<dbReference type="CDD" id="cd16444">
    <property type="entry name" value="LipB"/>
    <property type="match status" value="1"/>
</dbReference>
<keyword evidence="3 5" id="KW-0012">Acyltransferase</keyword>
<protein>
    <recommendedName>
        <fullName evidence="5 6">Octanoyltransferase</fullName>
        <ecNumber evidence="5 6">2.3.1.181</ecNumber>
    </recommendedName>
    <alternativeName>
        <fullName evidence="5">Lipoate-protein ligase B</fullName>
    </alternativeName>
    <alternativeName>
        <fullName evidence="5">Lipoyl/octanoyl transferase</fullName>
    </alternativeName>
    <alternativeName>
        <fullName evidence="5">Octanoyl-[acyl-carrier-protein]-protein N-octanoyltransferase</fullName>
    </alternativeName>
</protein>
<dbReference type="PROSITE" id="PS51733">
    <property type="entry name" value="BPL_LPL_CATALYTIC"/>
    <property type="match status" value="1"/>
</dbReference>
<dbReference type="RefSeq" id="WP_013157332.1">
    <property type="nucleotide sequence ID" value="NC_014212.1"/>
</dbReference>
<comment type="pathway">
    <text evidence="1 5 6">Protein modification; protein lipoylation via endogenous pathway; protein N(6)-(lipoyl)lysine from octanoyl-[acyl-carrier-protein]: step 1/2.</text>
</comment>
<dbReference type="GO" id="GO:0005737">
    <property type="term" value="C:cytoplasm"/>
    <property type="evidence" value="ECO:0007669"/>
    <property type="project" value="UniProtKB-SubCell"/>
</dbReference>
<evidence type="ECO:0000256" key="6">
    <source>
        <dbReference type="PIRNR" id="PIRNR016262"/>
    </source>
</evidence>
<comment type="subcellular location">
    <subcellularLocation>
        <location evidence="5">Cytoplasm</location>
    </subcellularLocation>
</comment>
<dbReference type="Gene3D" id="3.30.930.10">
    <property type="entry name" value="Bira Bifunctional Protein, Domain 2"/>
    <property type="match status" value="1"/>
</dbReference>
<evidence type="ECO:0000256" key="5">
    <source>
        <dbReference type="HAMAP-Rule" id="MF_00013"/>
    </source>
</evidence>
<dbReference type="KEGG" id="msv:Mesil_0832"/>
<accession>D7BBU9</accession>
<dbReference type="GO" id="GO:0016874">
    <property type="term" value="F:ligase activity"/>
    <property type="evidence" value="ECO:0007669"/>
    <property type="project" value="UniProtKB-KW"/>
</dbReference>
<feature type="site" description="Lowers pKa of active site Cys" evidence="5 9">
    <location>
        <position position="153"/>
    </location>
</feature>
<proteinExistence type="inferred from homology"/>
<feature type="domain" description="BPL/LPL catalytic" evidence="10">
    <location>
        <begin position="38"/>
        <end position="226"/>
    </location>
</feature>
<dbReference type="Proteomes" id="UP000001916">
    <property type="component" value="Chromosome"/>
</dbReference>
<evidence type="ECO:0000256" key="9">
    <source>
        <dbReference type="PIRSR" id="PIRSR016262-3"/>
    </source>
</evidence>
<dbReference type="EMBL" id="CP002042">
    <property type="protein sequence ID" value="ADH62745.1"/>
    <property type="molecule type" value="Genomic_DNA"/>
</dbReference>
<evidence type="ECO:0000256" key="2">
    <source>
        <dbReference type="ARBA" id="ARBA00022679"/>
    </source>
</evidence>
<feature type="binding site" evidence="5 8">
    <location>
        <begin position="83"/>
        <end position="90"/>
    </location>
    <ligand>
        <name>substrate</name>
    </ligand>
</feature>
<dbReference type="eggNOG" id="COG0321">
    <property type="taxonomic scope" value="Bacteria"/>
</dbReference>
<keyword evidence="11" id="KW-0436">Ligase</keyword>
<dbReference type="AlphaFoldDB" id="D7BBU9"/>